<organism evidence="2 3">
    <name type="scientific">Oceanibacterium hippocampi</name>
    <dbReference type="NCBI Taxonomy" id="745714"/>
    <lineage>
        <taxon>Bacteria</taxon>
        <taxon>Pseudomonadati</taxon>
        <taxon>Pseudomonadota</taxon>
        <taxon>Alphaproteobacteria</taxon>
        <taxon>Sneathiellales</taxon>
        <taxon>Sneathiellaceae</taxon>
        <taxon>Oceanibacterium</taxon>
    </lineage>
</organism>
<dbReference type="InterPro" id="IPR013096">
    <property type="entry name" value="Cupin_2"/>
</dbReference>
<evidence type="ECO:0000259" key="1">
    <source>
        <dbReference type="Pfam" id="PF07883"/>
    </source>
</evidence>
<dbReference type="Gene3D" id="2.60.120.10">
    <property type="entry name" value="Jelly Rolls"/>
    <property type="match status" value="1"/>
</dbReference>
<dbReference type="OrthoDB" id="9800684at2"/>
<proteinExistence type="predicted"/>
<gene>
    <name evidence="2" type="ORF">OCH7691_02653</name>
</gene>
<sequence length="97" mass="10575">MATNRQKAVATIQVDNARTRVALWEFARGAETGHHVHGFDYVVVPLGDGELTIVDDNGKETRVPMRAGASYFREAGVSHNVINSGAAPFAFVETEFK</sequence>
<dbReference type="Pfam" id="PF07883">
    <property type="entry name" value="Cupin_2"/>
    <property type="match status" value="1"/>
</dbReference>
<dbReference type="Proteomes" id="UP000193200">
    <property type="component" value="Unassembled WGS sequence"/>
</dbReference>
<dbReference type="SUPFAM" id="SSF51182">
    <property type="entry name" value="RmlC-like cupins"/>
    <property type="match status" value="1"/>
</dbReference>
<dbReference type="InParanoid" id="A0A1Y5TC05"/>
<protein>
    <submittedName>
        <fullName evidence="2">Cupin domain protein</fullName>
    </submittedName>
</protein>
<feature type="domain" description="Cupin type-2" evidence="1">
    <location>
        <begin position="23"/>
        <end position="92"/>
    </location>
</feature>
<dbReference type="EMBL" id="FWFR01000002">
    <property type="protein sequence ID" value="SLN60331.1"/>
    <property type="molecule type" value="Genomic_DNA"/>
</dbReference>
<dbReference type="AlphaFoldDB" id="A0A1Y5TC05"/>
<reference evidence="2 3" key="1">
    <citation type="submission" date="2017-03" db="EMBL/GenBank/DDBJ databases">
        <authorList>
            <person name="Afonso C.L."/>
            <person name="Miller P.J."/>
            <person name="Scott M.A."/>
            <person name="Spackman E."/>
            <person name="Goraichik I."/>
            <person name="Dimitrov K.M."/>
            <person name="Suarez D.L."/>
            <person name="Swayne D.E."/>
        </authorList>
    </citation>
    <scope>NUCLEOTIDE SEQUENCE [LARGE SCALE GENOMIC DNA]</scope>
    <source>
        <strain evidence="2 3">CECT 7691</strain>
    </source>
</reference>
<evidence type="ECO:0000313" key="3">
    <source>
        <dbReference type="Proteomes" id="UP000193200"/>
    </source>
</evidence>
<dbReference type="CDD" id="cd06982">
    <property type="entry name" value="cupin_BauB-like"/>
    <property type="match status" value="1"/>
</dbReference>
<evidence type="ECO:0000313" key="2">
    <source>
        <dbReference type="EMBL" id="SLN60331.1"/>
    </source>
</evidence>
<name>A0A1Y5TC05_9PROT</name>
<dbReference type="InterPro" id="IPR011051">
    <property type="entry name" value="RmlC_Cupin_sf"/>
</dbReference>
<keyword evidence="3" id="KW-1185">Reference proteome</keyword>
<dbReference type="InterPro" id="IPR014710">
    <property type="entry name" value="RmlC-like_jellyroll"/>
</dbReference>
<accession>A0A1Y5TC05</accession>
<dbReference type="RefSeq" id="WP_085883984.1">
    <property type="nucleotide sequence ID" value="NZ_FWFR01000002.1"/>
</dbReference>